<keyword evidence="2" id="KW-1185">Reference proteome</keyword>
<dbReference type="EMBL" id="JAANIU010009826">
    <property type="protein sequence ID" value="KAG1532558.1"/>
    <property type="molecule type" value="Genomic_DNA"/>
</dbReference>
<evidence type="ECO:0000313" key="1">
    <source>
        <dbReference type="EMBL" id="KAG1532558.1"/>
    </source>
</evidence>
<comment type="caution">
    <text evidence="1">The sequence shown here is derived from an EMBL/GenBank/DDBJ whole genome shotgun (WGS) entry which is preliminary data.</text>
</comment>
<dbReference type="Proteomes" id="UP000740926">
    <property type="component" value="Unassembled WGS sequence"/>
</dbReference>
<organism evidence="1 2">
    <name type="scientific">Rhizopus delemar</name>
    <dbReference type="NCBI Taxonomy" id="936053"/>
    <lineage>
        <taxon>Eukaryota</taxon>
        <taxon>Fungi</taxon>
        <taxon>Fungi incertae sedis</taxon>
        <taxon>Mucoromycota</taxon>
        <taxon>Mucoromycotina</taxon>
        <taxon>Mucoromycetes</taxon>
        <taxon>Mucorales</taxon>
        <taxon>Mucorineae</taxon>
        <taxon>Rhizopodaceae</taxon>
        <taxon>Rhizopus</taxon>
    </lineage>
</organism>
<gene>
    <name evidence="1" type="ORF">G6F50_016181</name>
</gene>
<protein>
    <submittedName>
        <fullName evidence="1">Uncharacterized protein</fullName>
    </submittedName>
</protein>
<name>A0A9P6XU12_9FUNG</name>
<reference evidence="1 2" key="1">
    <citation type="journal article" date="2020" name="Microb. Genom.">
        <title>Genetic diversity of clinical and environmental Mucorales isolates obtained from an investigation of mucormycosis cases among solid organ transplant recipients.</title>
        <authorList>
            <person name="Nguyen M.H."/>
            <person name="Kaul D."/>
            <person name="Muto C."/>
            <person name="Cheng S.J."/>
            <person name="Richter R.A."/>
            <person name="Bruno V.M."/>
            <person name="Liu G."/>
            <person name="Beyhan S."/>
            <person name="Sundermann A.J."/>
            <person name="Mounaud S."/>
            <person name="Pasculle A.W."/>
            <person name="Nierman W.C."/>
            <person name="Driscoll E."/>
            <person name="Cumbie R."/>
            <person name="Clancy C.J."/>
            <person name="Dupont C.L."/>
        </authorList>
    </citation>
    <scope>NUCLEOTIDE SEQUENCE [LARGE SCALE GENOMIC DNA]</scope>
    <source>
        <strain evidence="1 2">GL24</strain>
    </source>
</reference>
<sequence length="136" mass="14583">MTSQPQDSSSCCIAAKASASLSTTSTRVPLRVLPALAGGSIRGATGAALRATLTENTEPRLTTLRNCNGACSRAAMRCAMVSPNPRPWPLLRSTRWNSSNTTACCSAAMPGPVSCTPMDRHWPWRRTPSRTPPWRV</sequence>
<proteinExistence type="predicted"/>
<accession>A0A9P6XU12</accession>
<evidence type="ECO:0000313" key="2">
    <source>
        <dbReference type="Proteomes" id="UP000740926"/>
    </source>
</evidence>
<dbReference type="AlphaFoldDB" id="A0A9P6XU12"/>